<dbReference type="InterPro" id="IPR007737">
    <property type="entry name" value="Mga_HTH"/>
</dbReference>
<protein>
    <recommendedName>
        <fullName evidence="1">Mga helix-turn-helix domain-containing protein</fullName>
    </recommendedName>
</protein>
<evidence type="ECO:0000313" key="2">
    <source>
        <dbReference type="EMBL" id="MEI5993909.1"/>
    </source>
</evidence>
<feature type="domain" description="Mga helix-turn-helix" evidence="1">
    <location>
        <begin position="79"/>
        <end position="161"/>
    </location>
</feature>
<dbReference type="Gene3D" id="1.10.10.10">
    <property type="entry name" value="Winged helix-like DNA-binding domain superfamily/Winged helix DNA-binding domain"/>
    <property type="match status" value="1"/>
</dbReference>
<evidence type="ECO:0000259" key="1">
    <source>
        <dbReference type="Pfam" id="PF05043"/>
    </source>
</evidence>
<dbReference type="InterPro" id="IPR036388">
    <property type="entry name" value="WH-like_DNA-bd_sf"/>
</dbReference>
<name>A0A242CF38_9ENTE</name>
<reference evidence="3" key="1">
    <citation type="submission" date="2017-05" db="EMBL/GenBank/DDBJ databases">
        <title>The Genome Sequence of Enterococcus sp. 4G2_DIV0659.</title>
        <authorList>
            <consortium name="The Broad Institute Genomics Platform"/>
            <consortium name="The Broad Institute Genomic Center for Infectious Diseases"/>
            <person name="Earl A."/>
            <person name="Manson A."/>
            <person name="Schwartman J."/>
            <person name="Gilmore M."/>
            <person name="Abouelleil A."/>
            <person name="Cao P."/>
            <person name="Chapman S."/>
            <person name="Cusick C."/>
            <person name="Shea T."/>
            <person name="Young S."/>
            <person name="Neafsey D."/>
            <person name="Nusbaum C."/>
            <person name="Birren B."/>
        </authorList>
    </citation>
    <scope>NUCLEOTIDE SEQUENCE [LARGE SCALE GENOMIC DNA]</scope>
    <source>
        <strain evidence="3">4G2_DIV0659</strain>
    </source>
</reference>
<comment type="caution">
    <text evidence="3">The sequence shown here is derived from an EMBL/GenBank/DDBJ whole genome shotgun (WGS) entry which is preliminary data.</text>
</comment>
<proteinExistence type="predicted"/>
<dbReference type="STRING" id="1834181.A5880_001392"/>
<evidence type="ECO:0000313" key="3">
    <source>
        <dbReference type="EMBL" id="OTO08392.1"/>
    </source>
</evidence>
<dbReference type="AlphaFoldDB" id="A0A242CF38"/>
<evidence type="ECO:0000313" key="4">
    <source>
        <dbReference type="Proteomes" id="UP000195139"/>
    </source>
</evidence>
<accession>A0A242CF38</accession>
<dbReference type="OrthoDB" id="2192016at2"/>
<keyword evidence="4" id="KW-1185">Reference proteome</keyword>
<organism evidence="3">
    <name type="scientific">Candidatus Enterococcus mansonii</name>
    <dbReference type="NCBI Taxonomy" id="1834181"/>
    <lineage>
        <taxon>Bacteria</taxon>
        <taxon>Bacillati</taxon>
        <taxon>Bacillota</taxon>
        <taxon>Bacilli</taxon>
        <taxon>Lactobacillales</taxon>
        <taxon>Enterococcaceae</taxon>
        <taxon>Enterococcus</taxon>
    </lineage>
</organism>
<dbReference type="RefSeq" id="WP_086330347.1">
    <property type="nucleotide sequence ID" value="NZ_NGLE02000001.1"/>
</dbReference>
<dbReference type="EMBL" id="NGLE01000002">
    <property type="protein sequence ID" value="OTO08392.1"/>
    <property type="molecule type" value="Genomic_DNA"/>
</dbReference>
<dbReference type="Proteomes" id="UP000195139">
    <property type="component" value="Unassembled WGS sequence"/>
</dbReference>
<dbReference type="EMBL" id="NGLE02000001">
    <property type="protein sequence ID" value="MEI5993909.1"/>
    <property type="molecule type" value="Genomic_DNA"/>
</dbReference>
<sequence length="508" mass="59892">MRKFDLLEKLEVYQIDLLIYLSGVGGTATKKELLNHLAIGDYFLAKLIESLMTSAVKSNGGFFIEMKKQTITFQTKSDYSLHTLYNDLLLSAPKYKILEELLLCGSIDATRLRERIGISHSTYFRKIHELNTLLKEFDLSIQNGYLLGSELQIRFFYVSLYSMTNPTQQLKSPNIDPRIYELINNIQLALGCQITPFSRKKLTLYFSLLKRRNAQKMIQDISKQRTFFHNKTDIPSQRRFISALKKTKLFKKMNEILESFLVYYSFKMRPNETVLLLLFMLGEEIIPMHSYRLKELELVEKYSNFFIPKLNMEFLSFMKKCYPHSDLDSTKKTALLSYLNAVTYRHTIFKGHIDYYWEPIYQEWQKNDYSDTVGTFINHLKQKYSVLLADNAHDKTLLSKYIQLISFYEECIKTTISVGIFIEGDILYRKKFMDWWIKHIELTTFVKAEPLTVSKTYDLVISNVNCSHLKHKGKYFFFLTNYNEKMDINDIDQLLHDIYSSYTKLNSS</sequence>
<dbReference type="Pfam" id="PF05043">
    <property type="entry name" value="Mga"/>
    <property type="match status" value="1"/>
</dbReference>
<reference evidence="2 4" key="2">
    <citation type="submission" date="2018-07" db="EMBL/GenBank/DDBJ databases">
        <title>The Genome Sequence of Enterococcus sp. DIV0659b.</title>
        <authorList>
            <consortium name="The Broad Institute Genomics Platform"/>
            <consortium name="The Broad Institute Genomic Center for Infectious Diseases"/>
            <person name="Earl A."/>
            <person name="Manson A."/>
            <person name="Schwartman J."/>
            <person name="Gilmore M."/>
            <person name="Abouelleil A."/>
            <person name="Cao P."/>
            <person name="Chapman S."/>
            <person name="Cusick C."/>
            <person name="Shea T."/>
            <person name="Young S."/>
            <person name="Neafsey D."/>
            <person name="Nusbaum C."/>
            <person name="Birren B."/>
        </authorList>
    </citation>
    <scope>NUCLEOTIDE SEQUENCE [LARGE SCALE GENOMIC DNA]</scope>
    <source>
        <strain evidence="2 4">4G2_DIV0659</strain>
    </source>
</reference>
<gene>
    <name evidence="3" type="ORF">A5880_001392</name>
    <name evidence="2" type="ORF">A5880_001467</name>
</gene>